<comment type="caution">
    <text evidence="1">The sequence shown here is derived from an EMBL/GenBank/DDBJ whole genome shotgun (WGS) entry which is preliminary data.</text>
</comment>
<dbReference type="Proteomes" id="UP001597013">
    <property type="component" value="Unassembled WGS sequence"/>
</dbReference>
<keyword evidence="2" id="KW-1185">Reference proteome</keyword>
<sequence length="188" mass="21954">MKYSLFILLIILVAVSSCEGRKTVNKALTESVEDFKKNNSFKTVTFLPENYRKIDIDTTFSNGFKIKVNLFTDMASVISKTLKNNSQTHTNNYRRIKSEIDIKFNNNTIFKETVDNTFIENILKNESEYLIMANLDSIWIDEYLTTFENKVILNLDYRIPETDNYKSFVLKVNQNGKFELIKRGETIL</sequence>
<gene>
    <name evidence="1" type="ORF">ACFQ1Q_00125</name>
</gene>
<dbReference type="EMBL" id="JBHTJL010000003">
    <property type="protein sequence ID" value="MFD1061633.1"/>
    <property type="molecule type" value="Genomic_DNA"/>
</dbReference>
<accession>A0ABW3N2W2</accession>
<proteinExistence type="predicted"/>
<evidence type="ECO:0000313" key="2">
    <source>
        <dbReference type="Proteomes" id="UP001597013"/>
    </source>
</evidence>
<protein>
    <submittedName>
        <fullName evidence="1">Uncharacterized protein</fullName>
    </submittedName>
</protein>
<reference evidence="2" key="1">
    <citation type="journal article" date="2019" name="Int. J. Syst. Evol. Microbiol.">
        <title>The Global Catalogue of Microorganisms (GCM) 10K type strain sequencing project: providing services to taxonomists for standard genome sequencing and annotation.</title>
        <authorList>
            <consortium name="The Broad Institute Genomics Platform"/>
            <consortium name="The Broad Institute Genome Sequencing Center for Infectious Disease"/>
            <person name="Wu L."/>
            <person name="Ma J."/>
        </authorList>
    </citation>
    <scope>NUCLEOTIDE SEQUENCE [LARGE SCALE GENOMIC DNA]</scope>
    <source>
        <strain evidence="2">CCUG 62215</strain>
    </source>
</reference>
<organism evidence="1 2">
    <name type="scientific">Winogradskyella litorisediminis</name>
    <dbReference type="NCBI Taxonomy" id="1156618"/>
    <lineage>
        <taxon>Bacteria</taxon>
        <taxon>Pseudomonadati</taxon>
        <taxon>Bacteroidota</taxon>
        <taxon>Flavobacteriia</taxon>
        <taxon>Flavobacteriales</taxon>
        <taxon>Flavobacteriaceae</taxon>
        <taxon>Winogradskyella</taxon>
    </lineage>
</organism>
<evidence type="ECO:0000313" key="1">
    <source>
        <dbReference type="EMBL" id="MFD1061633.1"/>
    </source>
</evidence>
<name>A0ABW3N2W2_9FLAO</name>
<dbReference type="RefSeq" id="WP_386126725.1">
    <property type="nucleotide sequence ID" value="NZ_JBHTJL010000003.1"/>
</dbReference>
<dbReference type="PROSITE" id="PS51257">
    <property type="entry name" value="PROKAR_LIPOPROTEIN"/>
    <property type="match status" value="1"/>
</dbReference>